<reference evidence="3" key="3">
    <citation type="journal article" date="2014" name="Genetics">
        <title>Maintaining two mating types: Structure of the mating type locus and its role in heterokaryosis in Podospora anserina.</title>
        <authorList>
            <person name="Grognet P."/>
            <person name="Bidard F."/>
            <person name="Kuchly C."/>
            <person name="Tong L.C.H."/>
            <person name="Coppin E."/>
            <person name="Benkhali J.A."/>
            <person name="Couloux A."/>
            <person name="Wincker P."/>
            <person name="Debuchy R."/>
            <person name="Silar P."/>
        </authorList>
    </citation>
    <scope>GENOME REANNOTATION</scope>
    <source>
        <strain evidence="3">S / ATCC MYA-4624 / DSM 980 / FGSC 10383</strain>
    </source>
</reference>
<keyword evidence="3" id="KW-1185">Reference proteome</keyword>
<evidence type="ECO:0000313" key="2">
    <source>
        <dbReference type="EMBL" id="CDP27679.1"/>
    </source>
</evidence>
<accession>B2AD10</accession>
<evidence type="ECO:0000313" key="1">
    <source>
        <dbReference type="EMBL" id="CAP61325.1"/>
    </source>
</evidence>
<dbReference type="GO" id="GO:0003676">
    <property type="term" value="F:nucleic acid binding"/>
    <property type="evidence" value="ECO:0007669"/>
    <property type="project" value="InterPro"/>
</dbReference>
<reference evidence="2" key="4">
    <citation type="submission" date="2015-04" db="EMBL/GenBank/DDBJ databases">
        <title>Maintaining two mating types: Structure of the mating type locus and its role in heterokaryosis in Podospora anserina.</title>
        <authorList>
            <person name="Grognet P."/>
            <person name="Bidard F."/>
            <person name="Kuchly C."/>
            <person name="Chan Ho Tong L."/>
            <person name="Coppin E."/>
            <person name="Ait Benkhali J."/>
            <person name="Couloux A."/>
            <person name="Wincker P."/>
            <person name="Debuchy R."/>
            <person name="Silar P."/>
        </authorList>
    </citation>
    <scope>NUCLEOTIDE SEQUENCE</scope>
</reference>
<sequence>MLSVWQACHRSAPSFHISGCCSETHFHLNNPQDLTFLFSKTPQHFPETNINNNNPERWIQLPDSMNWSGEKAPVLSSLPSLPTRLLQQPLPTYLRFFGRKMVSSSKFPPEQGDIMLAKMQSRRYVHRTDAFTALIFIAGTCLDRRTPDPKAGWALVHARAPDQDYPKIVSARLERKWPFGDDGSQTSNRAELRAALATLRFEFGPNEEGFRTLVIAINSKKTSKGGDVANRDLWEALLGEIEKAKERNMAVQFRKIPKEWNVDAHDAAMKATEQPAADSFQDQI</sequence>
<dbReference type="EMBL" id="FO904938">
    <property type="protein sequence ID" value="CDP27679.1"/>
    <property type="molecule type" value="Genomic_DNA"/>
</dbReference>
<dbReference type="RefSeq" id="XP_001903550.1">
    <property type="nucleotide sequence ID" value="XM_001903515.1"/>
</dbReference>
<dbReference type="KEGG" id="pan:PODANSg565"/>
<evidence type="ECO:0000313" key="3">
    <source>
        <dbReference type="Proteomes" id="UP000001197"/>
    </source>
</evidence>
<dbReference type="VEuPathDB" id="FungiDB:PODANS_3_10780"/>
<dbReference type="Proteomes" id="UP000001197">
    <property type="component" value="Chromosome 3"/>
</dbReference>
<dbReference type="HOGENOM" id="CLU_980465_0_0_1"/>
<dbReference type="InterPro" id="IPR036397">
    <property type="entry name" value="RNaseH_sf"/>
</dbReference>
<dbReference type="OrthoDB" id="407198at2759"/>
<protein>
    <submittedName>
        <fullName evidence="1">Podospora anserina S mat+ genomic DNA chromosome 3, supercontig 3</fullName>
    </submittedName>
</protein>
<dbReference type="Gene3D" id="3.30.420.10">
    <property type="entry name" value="Ribonuclease H-like superfamily/Ribonuclease H"/>
    <property type="match status" value="1"/>
</dbReference>
<reference evidence="1 3" key="1">
    <citation type="journal article" date="2008" name="Genome Biol.">
        <title>The genome sequence of the model ascomycete fungus Podospora anserina.</title>
        <authorList>
            <person name="Espagne E."/>
            <person name="Lespinet O."/>
            <person name="Malagnac F."/>
            <person name="Da Silva C."/>
            <person name="Jaillon O."/>
            <person name="Porcel B.M."/>
            <person name="Couloux A."/>
            <person name="Aury J.-M."/>
            <person name="Segurens B."/>
            <person name="Poulain J."/>
            <person name="Anthouard V."/>
            <person name="Grossetete S."/>
            <person name="Khalili H."/>
            <person name="Coppin E."/>
            <person name="Dequard-Chablat M."/>
            <person name="Picard M."/>
            <person name="Contamine V."/>
            <person name="Arnaise S."/>
            <person name="Bourdais A."/>
            <person name="Berteaux-Lecellier V."/>
            <person name="Gautheret D."/>
            <person name="de Vries R.P."/>
            <person name="Battaglia E."/>
            <person name="Coutinho P.M."/>
            <person name="Danchin E.G.J."/>
            <person name="Henrissat B."/>
            <person name="El Khoury R."/>
            <person name="Sainsard-Chanet A."/>
            <person name="Boivin A."/>
            <person name="Pinan-Lucarre B."/>
            <person name="Sellem C.H."/>
            <person name="Debuchy R."/>
            <person name="Wincker P."/>
            <person name="Weissenbach J."/>
            <person name="Silar P."/>
        </authorList>
    </citation>
    <scope>NUCLEOTIDE SEQUENCE [LARGE SCALE GENOMIC DNA]</scope>
    <source>
        <strain evidence="3">S / ATCC MYA-4624 / DSM 980 / FGSC 10383</strain>
        <strain evidence="1">S mat+</strain>
    </source>
</reference>
<dbReference type="AlphaFoldDB" id="B2AD10"/>
<dbReference type="STRING" id="515849.B2AD10"/>
<dbReference type="GeneID" id="6187670"/>
<proteinExistence type="predicted"/>
<organism evidence="1">
    <name type="scientific">Podospora anserina (strain S / ATCC MYA-4624 / DSM 980 / FGSC 10383)</name>
    <name type="common">Pleurage anserina</name>
    <dbReference type="NCBI Taxonomy" id="515849"/>
    <lineage>
        <taxon>Eukaryota</taxon>
        <taxon>Fungi</taxon>
        <taxon>Dikarya</taxon>
        <taxon>Ascomycota</taxon>
        <taxon>Pezizomycotina</taxon>
        <taxon>Sordariomycetes</taxon>
        <taxon>Sordariomycetidae</taxon>
        <taxon>Sordariales</taxon>
        <taxon>Podosporaceae</taxon>
        <taxon>Podospora</taxon>
        <taxon>Podospora anserina</taxon>
    </lineage>
</organism>
<dbReference type="InterPro" id="IPR012337">
    <property type="entry name" value="RNaseH-like_sf"/>
</dbReference>
<dbReference type="SUPFAM" id="SSF53098">
    <property type="entry name" value="Ribonuclease H-like"/>
    <property type="match status" value="1"/>
</dbReference>
<dbReference type="eggNOG" id="KOG3752">
    <property type="taxonomic scope" value="Eukaryota"/>
</dbReference>
<name>B2AD10_PODAN</name>
<reference evidence="1" key="2">
    <citation type="submission" date="2008-07" db="EMBL/GenBank/DDBJ databases">
        <authorList>
            <person name="Genoscope - CEA"/>
        </authorList>
    </citation>
    <scope>NUCLEOTIDE SEQUENCE</scope>
    <source>
        <strain evidence="1">S mat+</strain>
    </source>
</reference>
<gene>
    <name evidence="1" type="ORF">PODANS_3_10780</name>
</gene>
<dbReference type="EMBL" id="CU633453">
    <property type="protein sequence ID" value="CAP61325.1"/>
    <property type="molecule type" value="Genomic_DNA"/>
</dbReference>